<evidence type="ECO:0000313" key="1">
    <source>
        <dbReference type="EMBL" id="NEV13325.1"/>
    </source>
</evidence>
<dbReference type="AlphaFoldDB" id="A0A6P1CCQ2"/>
<comment type="caution">
    <text evidence="1">The sequence shown here is derived from an EMBL/GenBank/DDBJ whole genome shotgun (WGS) entry which is preliminary data.</text>
</comment>
<reference evidence="1 2" key="1">
    <citation type="submission" date="2020-02" db="EMBL/GenBank/DDBJ databases">
        <title>Draft genome sequence of Rhizobium tropici.</title>
        <authorList>
            <person name="Khayi S."/>
            <person name="Jemo M."/>
        </authorList>
    </citation>
    <scope>NUCLEOTIDE SEQUENCE [LARGE SCALE GENOMIC DNA]</scope>
    <source>
        <strain evidence="1 2">A12</strain>
    </source>
</reference>
<protein>
    <submittedName>
        <fullName evidence="1">ATPase</fullName>
    </submittedName>
</protein>
<name>A0A6P1CCQ2_RHITR</name>
<proteinExistence type="predicted"/>
<dbReference type="Proteomes" id="UP000471190">
    <property type="component" value="Unassembled WGS sequence"/>
</dbReference>
<gene>
    <name evidence="1" type="ORF">GXW80_20240</name>
</gene>
<dbReference type="EMBL" id="JAADZA010000025">
    <property type="protein sequence ID" value="NEV13325.1"/>
    <property type="molecule type" value="Genomic_DNA"/>
</dbReference>
<sequence length="148" mass="16126">MPVAERTGYFSVTYGKSNLTPLSSKLDWRRLVSVPLGNGQGLQRPQDHAPAVVSWSWPSAETIIDGVTKEQRAMICAAVNATDYKASPKAKNWVGQAVAYAVGLDIEDEASRKRAASIAKALLKEGVLVEREGRDPVRRETAMFVRAA</sequence>
<accession>A0A6P1CCQ2</accession>
<evidence type="ECO:0000313" key="2">
    <source>
        <dbReference type="Proteomes" id="UP000471190"/>
    </source>
</evidence>
<organism evidence="1 2">
    <name type="scientific">Rhizobium tropici</name>
    <dbReference type="NCBI Taxonomy" id="398"/>
    <lineage>
        <taxon>Bacteria</taxon>
        <taxon>Pseudomonadati</taxon>
        <taxon>Pseudomonadota</taxon>
        <taxon>Alphaproteobacteria</taxon>
        <taxon>Hyphomicrobiales</taxon>
        <taxon>Rhizobiaceae</taxon>
        <taxon>Rhizobium/Agrobacterium group</taxon>
        <taxon>Rhizobium</taxon>
    </lineage>
</organism>